<dbReference type="SUPFAM" id="SSF109998">
    <property type="entry name" value="Triger factor/SurA peptide-binding domain-like"/>
    <property type="match status" value="1"/>
</dbReference>
<dbReference type="RefSeq" id="WP_166579017.1">
    <property type="nucleotide sequence ID" value="NZ_JASHIF010000004.1"/>
</dbReference>
<dbReference type="Gene3D" id="1.10.4030.10">
    <property type="entry name" value="Porin chaperone SurA, peptide-binding domain"/>
    <property type="match status" value="1"/>
</dbReference>
<gene>
    <name evidence="5" type="ORF">QM524_05420</name>
</gene>
<keyword evidence="2" id="KW-0697">Rotamase</keyword>
<feature type="domain" description="PpiC" evidence="4">
    <location>
        <begin position="275"/>
        <end position="372"/>
    </location>
</feature>
<dbReference type="EMBL" id="JASHIF010000004">
    <property type="protein sequence ID" value="MDI9858639.1"/>
    <property type="molecule type" value="Genomic_DNA"/>
</dbReference>
<proteinExistence type="predicted"/>
<accession>A0ABT6Y5B5</accession>
<dbReference type="Proteomes" id="UP001236507">
    <property type="component" value="Unassembled WGS sequence"/>
</dbReference>
<evidence type="ECO:0000259" key="4">
    <source>
        <dbReference type="PROSITE" id="PS50198"/>
    </source>
</evidence>
<dbReference type="PANTHER" id="PTHR47637">
    <property type="entry name" value="CHAPERONE SURA"/>
    <property type="match status" value="1"/>
</dbReference>
<evidence type="ECO:0000313" key="5">
    <source>
        <dbReference type="EMBL" id="MDI9858639.1"/>
    </source>
</evidence>
<dbReference type="InterPro" id="IPR046357">
    <property type="entry name" value="PPIase_dom_sf"/>
</dbReference>
<feature type="domain" description="PpiC" evidence="4">
    <location>
        <begin position="172"/>
        <end position="272"/>
    </location>
</feature>
<dbReference type="Gene3D" id="3.10.50.40">
    <property type="match status" value="2"/>
</dbReference>
<comment type="caution">
    <text evidence="5">The sequence shown here is derived from an EMBL/GenBank/DDBJ whole genome shotgun (WGS) entry which is preliminary data.</text>
</comment>
<dbReference type="PANTHER" id="PTHR47637:SF1">
    <property type="entry name" value="CHAPERONE SURA"/>
    <property type="match status" value="1"/>
</dbReference>
<dbReference type="SUPFAM" id="SSF54534">
    <property type="entry name" value="FKBP-like"/>
    <property type="match status" value="2"/>
</dbReference>
<dbReference type="InterPro" id="IPR000297">
    <property type="entry name" value="PPIase_PpiC"/>
</dbReference>
<organism evidence="5 6">
    <name type="scientific">Flectobacillus roseus</name>
    <dbReference type="NCBI Taxonomy" id="502259"/>
    <lineage>
        <taxon>Bacteria</taxon>
        <taxon>Pseudomonadati</taxon>
        <taxon>Bacteroidota</taxon>
        <taxon>Cytophagia</taxon>
        <taxon>Cytophagales</taxon>
        <taxon>Flectobacillaceae</taxon>
        <taxon>Flectobacillus</taxon>
    </lineage>
</organism>
<evidence type="ECO:0000256" key="3">
    <source>
        <dbReference type="SAM" id="SignalP"/>
    </source>
</evidence>
<dbReference type="EC" id="5.2.1.8" evidence="5"/>
<dbReference type="Pfam" id="PF00639">
    <property type="entry name" value="Rotamase"/>
    <property type="match status" value="2"/>
</dbReference>
<keyword evidence="6" id="KW-1185">Reference proteome</keyword>
<keyword evidence="1 3" id="KW-0732">Signal</keyword>
<evidence type="ECO:0000313" key="6">
    <source>
        <dbReference type="Proteomes" id="UP001236507"/>
    </source>
</evidence>
<name>A0ABT6Y5B5_9BACT</name>
<reference evidence="5 6" key="1">
    <citation type="submission" date="2023-05" db="EMBL/GenBank/DDBJ databases">
        <title>Novel species of genus Flectobacillus isolated from stream in China.</title>
        <authorList>
            <person name="Lu H."/>
        </authorList>
    </citation>
    <scope>NUCLEOTIDE SEQUENCE [LARGE SCALE GENOMIC DNA]</scope>
    <source>
        <strain evidence="5 6">KCTC 42575</strain>
    </source>
</reference>
<dbReference type="PROSITE" id="PS01096">
    <property type="entry name" value="PPIC_PPIASE_1"/>
    <property type="match status" value="1"/>
</dbReference>
<sequence length="448" mass="51002">MKKPFYLLSLMGLLLVMSFSMQAQSLVIDKIIAKVDNHYILKSELEAQYQQYLQSGQGNTPTRCQLLESLIIGKVMLAKAEIDSVLIDDKKVEMELSSRMDQMEQQFGSQKNIVEAYGKTIASLKDELRSAIKEQLTTRKMQEKITGDVKVTPKEVRKFFESIPRDSLPYLPSEVEVGHIVRLAKVTKNQKDELIKKLLDYKRRVENGEDFAELAKLYSEDLGSGKRGGDLGFAKRGQMVAPFESAALKLKPNQLSDVVESEFGYHLIQLLEIRGQEYHARHILLRPDYQKMDLTEPTSYLDSIRVLVQRDSLKFEKAAQLHSEDKGTQDAGGMLIDPSTRSIKMPLDGSMESGLYFTLDSMTVGTLTKPIQYRTEDGRTAVRVLYYKAKHPPHFANLEDDFQKLATITLNRKRNNAIEEWFAKAKGEVFIYISDEYKDCNVMKGTGQ</sequence>
<keyword evidence="2 5" id="KW-0413">Isomerase</keyword>
<evidence type="ECO:0000256" key="1">
    <source>
        <dbReference type="ARBA" id="ARBA00022729"/>
    </source>
</evidence>
<dbReference type="GO" id="GO:0003755">
    <property type="term" value="F:peptidyl-prolyl cis-trans isomerase activity"/>
    <property type="evidence" value="ECO:0007669"/>
    <property type="project" value="UniProtKB-EC"/>
</dbReference>
<feature type="chain" id="PRO_5046155442" evidence="3">
    <location>
        <begin position="24"/>
        <end position="448"/>
    </location>
</feature>
<feature type="signal peptide" evidence="3">
    <location>
        <begin position="1"/>
        <end position="23"/>
    </location>
</feature>
<protein>
    <submittedName>
        <fullName evidence="5">Peptidylprolyl isomerase</fullName>
        <ecNumber evidence="5">5.2.1.8</ecNumber>
    </submittedName>
</protein>
<dbReference type="InterPro" id="IPR027304">
    <property type="entry name" value="Trigger_fact/SurA_dom_sf"/>
</dbReference>
<evidence type="ECO:0000256" key="2">
    <source>
        <dbReference type="PROSITE-ProRule" id="PRU00278"/>
    </source>
</evidence>
<dbReference type="PROSITE" id="PS50198">
    <property type="entry name" value="PPIC_PPIASE_2"/>
    <property type="match status" value="2"/>
</dbReference>
<dbReference type="InterPro" id="IPR023058">
    <property type="entry name" value="PPIase_PpiC_CS"/>
</dbReference>
<dbReference type="InterPro" id="IPR050280">
    <property type="entry name" value="OMP_Chaperone_SurA"/>
</dbReference>